<gene>
    <name evidence="12" type="ORF">OFUS_LOCUS11788</name>
</gene>
<dbReference type="SUPFAM" id="SSF81321">
    <property type="entry name" value="Family A G protein-coupled receptor-like"/>
    <property type="match status" value="1"/>
</dbReference>
<dbReference type="GO" id="GO:0004930">
    <property type="term" value="F:G protein-coupled receptor activity"/>
    <property type="evidence" value="ECO:0007669"/>
    <property type="project" value="UniProtKB-KW"/>
</dbReference>
<keyword evidence="7 9" id="KW-0675">Receptor</keyword>
<keyword evidence="8 9" id="KW-0807">Transducer</keyword>
<name>A0A8S4NV89_OWEFU</name>
<organism evidence="12 13">
    <name type="scientific">Owenia fusiformis</name>
    <name type="common">Polychaete worm</name>
    <dbReference type="NCBI Taxonomy" id="6347"/>
    <lineage>
        <taxon>Eukaryota</taxon>
        <taxon>Metazoa</taxon>
        <taxon>Spiralia</taxon>
        <taxon>Lophotrochozoa</taxon>
        <taxon>Annelida</taxon>
        <taxon>Polychaeta</taxon>
        <taxon>Sedentaria</taxon>
        <taxon>Canalipalpata</taxon>
        <taxon>Sabellida</taxon>
        <taxon>Oweniida</taxon>
        <taxon>Oweniidae</taxon>
        <taxon>Owenia</taxon>
    </lineage>
</organism>
<proteinExistence type="inferred from homology"/>
<dbReference type="PANTHER" id="PTHR24249">
    <property type="entry name" value="HISTAMINE RECEPTOR-RELATED G-PROTEIN COUPLED RECEPTOR"/>
    <property type="match status" value="1"/>
</dbReference>
<feature type="transmembrane region" description="Helical" evidence="10">
    <location>
        <begin position="134"/>
        <end position="152"/>
    </location>
</feature>
<dbReference type="Gene3D" id="1.20.1070.10">
    <property type="entry name" value="Rhodopsin 7-helix transmembrane proteins"/>
    <property type="match status" value="1"/>
</dbReference>
<evidence type="ECO:0000256" key="1">
    <source>
        <dbReference type="ARBA" id="ARBA00004651"/>
    </source>
</evidence>
<evidence type="ECO:0000256" key="5">
    <source>
        <dbReference type="ARBA" id="ARBA00023040"/>
    </source>
</evidence>
<feature type="transmembrane region" description="Helical" evidence="10">
    <location>
        <begin position="279"/>
        <end position="302"/>
    </location>
</feature>
<feature type="transmembrane region" description="Helical" evidence="10">
    <location>
        <begin position="93"/>
        <end position="114"/>
    </location>
</feature>
<dbReference type="GO" id="GO:0005886">
    <property type="term" value="C:plasma membrane"/>
    <property type="evidence" value="ECO:0007669"/>
    <property type="project" value="UniProtKB-SubCell"/>
</dbReference>
<evidence type="ECO:0000256" key="8">
    <source>
        <dbReference type="ARBA" id="ARBA00023224"/>
    </source>
</evidence>
<dbReference type="InterPro" id="IPR017452">
    <property type="entry name" value="GPCR_Rhodpsn_7TM"/>
</dbReference>
<evidence type="ECO:0000259" key="11">
    <source>
        <dbReference type="PROSITE" id="PS50262"/>
    </source>
</evidence>
<dbReference type="PRINTS" id="PR00237">
    <property type="entry name" value="GPCRRHODOPSN"/>
</dbReference>
<evidence type="ECO:0000313" key="12">
    <source>
        <dbReference type="EMBL" id="CAH1785775.1"/>
    </source>
</evidence>
<evidence type="ECO:0000256" key="3">
    <source>
        <dbReference type="ARBA" id="ARBA00022692"/>
    </source>
</evidence>
<feature type="transmembrane region" description="Helical" evidence="10">
    <location>
        <begin position="224"/>
        <end position="248"/>
    </location>
</feature>
<reference evidence="12" key="1">
    <citation type="submission" date="2022-03" db="EMBL/GenBank/DDBJ databases">
        <authorList>
            <person name="Martin C."/>
        </authorList>
    </citation>
    <scope>NUCLEOTIDE SEQUENCE</scope>
</reference>
<dbReference type="InterPro" id="IPR050569">
    <property type="entry name" value="TAAR"/>
</dbReference>
<dbReference type="OrthoDB" id="10034726at2759"/>
<feature type="transmembrane region" description="Helical" evidence="10">
    <location>
        <begin position="55"/>
        <end position="81"/>
    </location>
</feature>
<evidence type="ECO:0000256" key="7">
    <source>
        <dbReference type="ARBA" id="ARBA00023170"/>
    </source>
</evidence>
<evidence type="ECO:0000256" key="10">
    <source>
        <dbReference type="SAM" id="Phobius"/>
    </source>
</evidence>
<dbReference type="SMART" id="SM01381">
    <property type="entry name" value="7TM_GPCR_Srsx"/>
    <property type="match status" value="1"/>
</dbReference>
<dbReference type="EMBL" id="CAIIXF020000006">
    <property type="protein sequence ID" value="CAH1785775.1"/>
    <property type="molecule type" value="Genomic_DNA"/>
</dbReference>
<dbReference type="PROSITE" id="PS50262">
    <property type="entry name" value="G_PROTEIN_RECEP_F1_2"/>
    <property type="match status" value="1"/>
</dbReference>
<evidence type="ECO:0000256" key="4">
    <source>
        <dbReference type="ARBA" id="ARBA00022989"/>
    </source>
</evidence>
<evidence type="ECO:0000256" key="2">
    <source>
        <dbReference type="ARBA" id="ARBA00022475"/>
    </source>
</evidence>
<comment type="subcellular location">
    <subcellularLocation>
        <location evidence="1">Cell membrane</location>
        <topology evidence="1">Multi-pass membrane protein</topology>
    </subcellularLocation>
</comment>
<dbReference type="CDD" id="cd00637">
    <property type="entry name" value="7tm_classA_rhodopsin-like"/>
    <property type="match status" value="1"/>
</dbReference>
<accession>A0A8S4NV89</accession>
<comment type="caution">
    <text evidence="12">The sequence shown here is derived from an EMBL/GenBank/DDBJ whole genome shotgun (WGS) entry which is preliminary data.</text>
</comment>
<keyword evidence="6 10" id="KW-0472">Membrane</keyword>
<keyword evidence="4 10" id="KW-1133">Transmembrane helix</keyword>
<protein>
    <recommendedName>
        <fullName evidence="11">G-protein coupled receptors family 1 profile domain-containing protein</fullName>
    </recommendedName>
</protein>
<keyword evidence="2" id="KW-1003">Cell membrane</keyword>
<sequence length="394" mass="44117">MNGTMAEFNYTEIHFSGALGKGDHNSSLVEEPGFSFIPANGYGDSSIMSALPPGIVFAFVILSILCIIWIIFGNVMIIFAYHRFPALHLVSNYLLYQLAIADLLAGFGGIYGLFYQLLPLELIQNFTCCALGQAFMGIPSYVSLLLLLAVTIDRFIAINHPLQYRMLVTLKKVQVLILTVWAGVGLLTIVSIVDWYFHLRRQGKQHCYEGSIYDIEIESRIMGFLYAPLFIIVLIGTLCMYTQIFYIARQQMANQNSKINSAESGSTSLKMNLKIVKTACIIIGLFFICWCPFVIIVTMDLWGLALKFKSARSTLGEGTFVIVYNSFYLLVLANSGMNPMIYAARMRAFKNALKKLLCSCFKDDATKAYDSGVKYETGDTQSIQEQKIRLTSQD</sequence>
<dbReference type="Proteomes" id="UP000749559">
    <property type="component" value="Unassembled WGS sequence"/>
</dbReference>
<evidence type="ECO:0000256" key="6">
    <source>
        <dbReference type="ARBA" id="ARBA00023136"/>
    </source>
</evidence>
<dbReference type="InterPro" id="IPR000276">
    <property type="entry name" value="GPCR_Rhodpsn"/>
</dbReference>
<dbReference type="AlphaFoldDB" id="A0A8S4NV89"/>
<dbReference type="Pfam" id="PF00001">
    <property type="entry name" value="7tm_1"/>
    <property type="match status" value="1"/>
</dbReference>
<evidence type="ECO:0000256" key="9">
    <source>
        <dbReference type="RuleBase" id="RU000688"/>
    </source>
</evidence>
<keyword evidence="13" id="KW-1185">Reference proteome</keyword>
<comment type="similarity">
    <text evidence="9">Belongs to the G-protein coupled receptor 1 family.</text>
</comment>
<evidence type="ECO:0000313" key="13">
    <source>
        <dbReference type="Proteomes" id="UP000749559"/>
    </source>
</evidence>
<dbReference type="PROSITE" id="PS00237">
    <property type="entry name" value="G_PROTEIN_RECEP_F1_1"/>
    <property type="match status" value="1"/>
</dbReference>
<feature type="domain" description="G-protein coupled receptors family 1 profile" evidence="11">
    <location>
        <begin position="73"/>
        <end position="342"/>
    </location>
</feature>
<feature type="transmembrane region" description="Helical" evidence="10">
    <location>
        <begin position="173"/>
        <end position="193"/>
    </location>
</feature>
<feature type="transmembrane region" description="Helical" evidence="10">
    <location>
        <begin position="322"/>
        <end position="344"/>
    </location>
</feature>
<keyword evidence="3 9" id="KW-0812">Transmembrane</keyword>
<keyword evidence="5 9" id="KW-0297">G-protein coupled receptor</keyword>